<dbReference type="RefSeq" id="WP_140022752.1">
    <property type="nucleotide sequence ID" value="NZ_JACIEX010000015.1"/>
</dbReference>
<organism evidence="6 7">
    <name type="scientific">Brucella pecoris</name>
    <dbReference type="NCBI Taxonomy" id="867683"/>
    <lineage>
        <taxon>Bacteria</taxon>
        <taxon>Pseudomonadati</taxon>
        <taxon>Pseudomonadota</taxon>
        <taxon>Alphaproteobacteria</taxon>
        <taxon>Hyphomicrobiales</taxon>
        <taxon>Brucellaceae</taxon>
        <taxon>Brucella/Ochrobactrum group</taxon>
        <taxon>Brucella</taxon>
    </lineage>
</organism>
<feature type="transmembrane region" description="Helical" evidence="2">
    <location>
        <begin position="6"/>
        <end position="30"/>
    </location>
</feature>
<dbReference type="PANTHER" id="PTHR48075">
    <property type="entry name" value="3-HYDROXYACYL-COA DEHYDROGENASE FAMILY PROTEIN"/>
    <property type="match status" value="1"/>
</dbReference>
<dbReference type="EMBL" id="JACIEX010000015">
    <property type="protein sequence ID" value="MBB4095883.1"/>
    <property type="molecule type" value="Genomic_DNA"/>
</dbReference>
<sequence>MQSIAIIGAGTMGAGIAASCIGAGLSVLLVDPNRDALTRAEARIRSYLERQADRGRLERESMPDLLAALEMSSELSSVAQAMILIEAVFEDLEVKRDLLRSVEAFVSVDCVIATNTSCLRVDEIATALRHPERFLGLHYFSPAEVNPVVELVAARATSEKAARIAGDFLASTGKEALHCRDSNGFALNRFLCPYCNEAVRCLEEGIATAGQIDAVARSAFDLPLGPFEVMNLTHPRIMLHAEQSLAVFGNFYKPADLLRETGEAGRLWEILDDCGPLPEDRAAVVADRLKGAVLLAGGDVITEGVVDAGSLDEGARKALRFGKPPTALRQELGDREASRLIAEIRRRYAQ</sequence>
<evidence type="ECO:0000256" key="2">
    <source>
        <dbReference type="SAM" id="Phobius"/>
    </source>
</evidence>
<reference evidence="6 7" key="1">
    <citation type="journal article" date="2011" name="Int. J. Syst. Evol. Microbiol.">
        <title>Ochrobactrum pecoris sp. nov., isolated from farm animals.</title>
        <authorList>
            <person name="Kampfer P."/>
            <person name="Huber B."/>
            <person name="Busse H.J."/>
            <person name="Scholz H.C."/>
            <person name="Tomaso H."/>
            <person name="Hotzel H."/>
            <person name="Melzer F."/>
        </authorList>
    </citation>
    <scope>NUCLEOTIDE SEQUENCE [LARGE SCALE GENOMIC DNA]</scope>
    <source>
        <strain evidence="6 7">08RB2639</strain>
    </source>
</reference>
<dbReference type="Pfam" id="PF02737">
    <property type="entry name" value="3HCDH_N"/>
    <property type="match status" value="1"/>
</dbReference>
<keyword evidence="8" id="KW-1185">Reference proteome</keyword>
<evidence type="ECO:0000313" key="8">
    <source>
        <dbReference type="Proteomes" id="UP000553980"/>
    </source>
</evidence>
<dbReference type="InterPro" id="IPR006108">
    <property type="entry name" value="3HC_DH_C"/>
</dbReference>
<evidence type="ECO:0000313" key="6">
    <source>
        <dbReference type="EMBL" id="TNV09095.1"/>
    </source>
</evidence>
<feature type="domain" description="3-hydroxyacyl-CoA dehydrogenase NAD binding" evidence="4">
    <location>
        <begin position="4"/>
        <end position="181"/>
    </location>
</feature>
<dbReference type="EMBL" id="VEWK01000016">
    <property type="protein sequence ID" value="TNV09095.1"/>
    <property type="molecule type" value="Genomic_DNA"/>
</dbReference>
<dbReference type="FunFam" id="3.40.50.720:FF:000009">
    <property type="entry name" value="Fatty oxidation complex, alpha subunit"/>
    <property type="match status" value="1"/>
</dbReference>
<feature type="domain" description="3-hydroxyacyl-CoA dehydrogenase C-terminal" evidence="3">
    <location>
        <begin position="184"/>
        <end position="267"/>
    </location>
</feature>
<evidence type="ECO:0000313" key="5">
    <source>
        <dbReference type="EMBL" id="MBB4095883.1"/>
    </source>
</evidence>
<comment type="caution">
    <text evidence="6">The sequence shown here is derived from an EMBL/GenBank/DDBJ whole genome shotgun (WGS) entry which is preliminary data.</text>
</comment>
<accession>A0A5C5CDR4</accession>
<dbReference type="GO" id="GO:0008691">
    <property type="term" value="F:3-hydroxybutyryl-CoA dehydrogenase activity"/>
    <property type="evidence" value="ECO:0007669"/>
    <property type="project" value="UniProtKB-EC"/>
</dbReference>
<dbReference type="Proteomes" id="UP000553980">
    <property type="component" value="Unassembled WGS sequence"/>
</dbReference>
<evidence type="ECO:0000259" key="3">
    <source>
        <dbReference type="Pfam" id="PF00725"/>
    </source>
</evidence>
<keyword evidence="2" id="KW-0472">Membrane</keyword>
<dbReference type="GO" id="GO:0006635">
    <property type="term" value="P:fatty acid beta-oxidation"/>
    <property type="evidence" value="ECO:0007669"/>
    <property type="project" value="TreeGrafter"/>
</dbReference>
<dbReference type="PANTHER" id="PTHR48075:SF5">
    <property type="entry name" value="3-HYDROXYBUTYRYL-COA DEHYDROGENASE"/>
    <property type="match status" value="1"/>
</dbReference>
<dbReference type="Gene3D" id="3.40.50.720">
    <property type="entry name" value="NAD(P)-binding Rossmann-like Domain"/>
    <property type="match status" value="1"/>
</dbReference>
<evidence type="ECO:0000259" key="4">
    <source>
        <dbReference type="Pfam" id="PF02737"/>
    </source>
</evidence>
<proteinExistence type="predicted"/>
<dbReference type="SUPFAM" id="SSF51735">
    <property type="entry name" value="NAD(P)-binding Rossmann-fold domains"/>
    <property type="match status" value="1"/>
</dbReference>
<dbReference type="AlphaFoldDB" id="A0A5C5CDR4"/>
<dbReference type="SUPFAM" id="SSF48179">
    <property type="entry name" value="6-phosphogluconate dehydrogenase C-terminal domain-like"/>
    <property type="match status" value="1"/>
</dbReference>
<protein>
    <submittedName>
        <fullName evidence="6">3-hydroxyacyl-CoA dehydrogenase family protein</fullName>
    </submittedName>
    <submittedName>
        <fullName evidence="5">3-hydroxybutyryl-CoA dehydrogenase</fullName>
        <ecNumber evidence="5">1.1.1.157</ecNumber>
    </submittedName>
</protein>
<dbReference type="Pfam" id="PF00725">
    <property type="entry name" value="3HCDH"/>
    <property type="match status" value="1"/>
</dbReference>
<dbReference type="InterPro" id="IPR036291">
    <property type="entry name" value="NAD(P)-bd_dom_sf"/>
</dbReference>
<dbReference type="EC" id="1.1.1.157" evidence="5"/>
<name>A0A5C5CDR4_9HYPH</name>
<dbReference type="GO" id="GO:0070403">
    <property type="term" value="F:NAD+ binding"/>
    <property type="evidence" value="ECO:0007669"/>
    <property type="project" value="InterPro"/>
</dbReference>
<evidence type="ECO:0000256" key="1">
    <source>
        <dbReference type="ARBA" id="ARBA00023002"/>
    </source>
</evidence>
<reference evidence="6" key="2">
    <citation type="submission" date="2019-06" db="EMBL/GenBank/DDBJ databases">
        <authorList>
            <person name="Hu M."/>
        </authorList>
    </citation>
    <scope>NUCLEOTIDE SEQUENCE</scope>
    <source>
        <strain evidence="6">08RB2639</strain>
    </source>
</reference>
<dbReference type="Gene3D" id="1.10.1040.50">
    <property type="match status" value="1"/>
</dbReference>
<reference evidence="5 8" key="3">
    <citation type="submission" date="2020-08" db="EMBL/GenBank/DDBJ databases">
        <title>Genomic Encyclopedia of Type Strains, Phase IV (KMG-IV): sequencing the most valuable type-strain genomes for metagenomic binning, comparative biology and taxonomic classification.</title>
        <authorList>
            <person name="Goeker M."/>
        </authorList>
    </citation>
    <scope>NUCLEOTIDE SEQUENCE [LARGE SCALE GENOMIC DNA]</scope>
    <source>
        <strain evidence="5 8">DSM 23868</strain>
    </source>
</reference>
<dbReference type="OrthoDB" id="9771883at2"/>
<keyword evidence="2" id="KW-0812">Transmembrane</keyword>
<gene>
    <name evidence="6" type="ORF">FIB18_22015</name>
    <name evidence="5" type="ORF">GGQ79_004436</name>
</gene>
<evidence type="ECO:0000313" key="7">
    <source>
        <dbReference type="Proteomes" id="UP000313390"/>
    </source>
</evidence>
<keyword evidence="2" id="KW-1133">Transmembrane helix</keyword>
<keyword evidence="1 5" id="KW-0560">Oxidoreductase</keyword>
<dbReference type="PROSITE" id="PS50096">
    <property type="entry name" value="IQ"/>
    <property type="match status" value="1"/>
</dbReference>
<dbReference type="InterPro" id="IPR008927">
    <property type="entry name" value="6-PGluconate_DH-like_C_sf"/>
</dbReference>
<dbReference type="Proteomes" id="UP000313390">
    <property type="component" value="Unassembled WGS sequence"/>
</dbReference>
<dbReference type="InterPro" id="IPR006176">
    <property type="entry name" value="3-OHacyl-CoA_DH_NAD-bd"/>
</dbReference>